<dbReference type="InterPro" id="IPR001128">
    <property type="entry name" value="Cyt_P450"/>
</dbReference>
<evidence type="ECO:0008006" key="7">
    <source>
        <dbReference type="Google" id="ProtNLM"/>
    </source>
</evidence>
<dbReference type="PANTHER" id="PTHR24300:SF397">
    <property type="entry name" value="CYTOCHROME P450 2U1"/>
    <property type="match status" value="1"/>
</dbReference>
<organism evidence="5 6">
    <name type="scientific">Clavelina lepadiformis</name>
    <name type="common">Light-bulb sea squirt</name>
    <name type="synonym">Ascidia lepadiformis</name>
    <dbReference type="NCBI Taxonomy" id="159417"/>
    <lineage>
        <taxon>Eukaryota</taxon>
        <taxon>Metazoa</taxon>
        <taxon>Chordata</taxon>
        <taxon>Tunicata</taxon>
        <taxon>Ascidiacea</taxon>
        <taxon>Aplousobranchia</taxon>
        <taxon>Clavelinidae</taxon>
        <taxon>Clavelina</taxon>
    </lineage>
</organism>
<keyword evidence="3" id="KW-0479">Metal-binding</keyword>
<name>A0ABP0GT07_CLALP</name>
<keyword evidence="6" id="KW-1185">Reference proteome</keyword>
<evidence type="ECO:0000256" key="2">
    <source>
        <dbReference type="ARBA" id="ARBA00010617"/>
    </source>
</evidence>
<dbReference type="InterPro" id="IPR002401">
    <property type="entry name" value="Cyt_P450_E_grp-I"/>
</dbReference>
<keyword evidence="4" id="KW-0408">Iron</keyword>
<protein>
    <recommendedName>
        <fullName evidence="7">Cytochrome P450</fullName>
    </recommendedName>
</protein>
<dbReference type="Proteomes" id="UP001642483">
    <property type="component" value="Unassembled WGS sequence"/>
</dbReference>
<comment type="caution">
    <text evidence="5">The sequence shown here is derived from an EMBL/GenBank/DDBJ whole genome shotgun (WGS) entry which is preliminary data.</text>
</comment>
<evidence type="ECO:0000256" key="1">
    <source>
        <dbReference type="ARBA" id="ARBA00001971"/>
    </source>
</evidence>
<reference evidence="5 6" key="1">
    <citation type="submission" date="2024-02" db="EMBL/GenBank/DDBJ databases">
        <authorList>
            <person name="Daric V."/>
            <person name="Darras S."/>
        </authorList>
    </citation>
    <scope>NUCLEOTIDE SEQUENCE [LARGE SCALE GENOMIC DNA]</scope>
</reference>
<evidence type="ECO:0000256" key="4">
    <source>
        <dbReference type="ARBA" id="ARBA00023004"/>
    </source>
</evidence>
<dbReference type="PANTHER" id="PTHR24300">
    <property type="entry name" value="CYTOCHROME P450 508A4-RELATED"/>
    <property type="match status" value="1"/>
</dbReference>
<dbReference type="Gene3D" id="1.10.630.10">
    <property type="entry name" value="Cytochrome P450"/>
    <property type="match status" value="1"/>
</dbReference>
<dbReference type="PRINTS" id="PR00463">
    <property type="entry name" value="EP450I"/>
</dbReference>
<dbReference type="EMBL" id="CAWYQH010000141">
    <property type="protein sequence ID" value="CAK8694871.1"/>
    <property type="molecule type" value="Genomic_DNA"/>
</dbReference>
<accession>A0ABP0GT07</accession>
<gene>
    <name evidence="5" type="ORF">CVLEPA_LOCUS28199</name>
</gene>
<sequence length="119" mass="13646">MVKPAKPISNKNIAKETLQQYLHNDPEYWEEPAKFKPERFINEKGEFVPSSYVIPFSVGPCHCLGEQLARMEVFLFLVSMVQKFEFLPDPEAKELPDIDDGVSSTGFIPHSFRLVAKQM</sequence>
<evidence type="ECO:0000313" key="5">
    <source>
        <dbReference type="EMBL" id="CAK8694871.1"/>
    </source>
</evidence>
<evidence type="ECO:0000313" key="6">
    <source>
        <dbReference type="Proteomes" id="UP001642483"/>
    </source>
</evidence>
<evidence type="ECO:0000256" key="3">
    <source>
        <dbReference type="ARBA" id="ARBA00022723"/>
    </source>
</evidence>
<proteinExistence type="inferred from homology"/>
<dbReference type="Pfam" id="PF00067">
    <property type="entry name" value="p450"/>
    <property type="match status" value="1"/>
</dbReference>
<dbReference type="InterPro" id="IPR036396">
    <property type="entry name" value="Cyt_P450_sf"/>
</dbReference>
<dbReference type="InterPro" id="IPR050182">
    <property type="entry name" value="Cytochrome_P450_fam2"/>
</dbReference>
<dbReference type="SUPFAM" id="SSF48264">
    <property type="entry name" value="Cytochrome P450"/>
    <property type="match status" value="1"/>
</dbReference>
<comment type="similarity">
    <text evidence="2">Belongs to the cytochrome P450 family.</text>
</comment>
<comment type="cofactor">
    <cofactor evidence="1">
        <name>heme</name>
        <dbReference type="ChEBI" id="CHEBI:30413"/>
    </cofactor>
</comment>